<comment type="caution">
    <text evidence="3">The sequence shown here is derived from an EMBL/GenBank/DDBJ whole genome shotgun (WGS) entry which is preliminary data.</text>
</comment>
<evidence type="ECO:0000313" key="3">
    <source>
        <dbReference type="EMBL" id="KAG5476930.1"/>
    </source>
</evidence>
<keyword evidence="4" id="KW-1185">Reference proteome</keyword>
<feature type="region of interest" description="Disordered" evidence="1">
    <location>
        <begin position="363"/>
        <end position="382"/>
    </location>
</feature>
<dbReference type="RefSeq" id="XP_067178100.1">
    <property type="nucleotide sequence ID" value="XM_067322735.1"/>
</dbReference>
<dbReference type="AlphaFoldDB" id="A0A836KND8"/>
<sequence length="659" mass="67989">MSLDCEGEGAPCVECGEFDLLPYACPWCRGTFCAAHATCHHVPAHGARTAADVAFALPLSRAAVSSSAPLCAPPQGPPSPRTEGDATPTPGTSSGRPQHRCAVCQSALCALAPCPECGDSYCAAHRFHGHNDLKPRARAPGRASQRAISFGRQQGSGGTNEFDPAAALCAPFTPARPLVLAPVGYRSGRMGVLAFIVAPATVPAGTFTGTSVGGSEATGYTIGVCSLVVATEMSVGQLRDRLVGFLRDASVPLMEQRLAQNCEVAEWMVPSGWSEWVSTARSCLLSVAAAAPDTSSAAAVGPASRRVPALSLVELPVGVILRKAPIVNATVALHLSDAKEECTTPGENGALRLLLATVLFGSAASPSAPSSSATATTSGHRDDRVKALATRLYLQHQQVLCRTAVGAAERGAGTTDAACDTAERGSARPSEDGSGPSARGIGALMEPVPDPEGEHTPSPVTVSNAVDSAIPVPLAAVWPFRHAPPLNSFDFFNGKLSPCGTAAIRPAAAPRVVVAVFVADAALPVAVMPMCIAISRDWPLARVVHHLREEVGELQLAQHRDARIAISTFSLYRLGSGSGTSSAAAGTAAGLSCLWSGQAQPFTLSTPVTLQNADVLLLCPESAPAAERALREELQRLQGLTGRAKAALRADMVKKCAVM</sequence>
<reference evidence="4" key="1">
    <citation type="journal article" date="2021" name="Microbiol. Resour. Announc.">
        <title>LGAAP: Leishmaniinae Genome Assembly and Annotation Pipeline.</title>
        <authorList>
            <person name="Almutairi H."/>
            <person name="Urbaniak M.D."/>
            <person name="Bates M.D."/>
            <person name="Jariyapan N."/>
            <person name="Kwakye-Nuako G."/>
            <person name="Thomaz-Soccol V."/>
            <person name="Al-Salem W.S."/>
            <person name="Dillon R.J."/>
            <person name="Bates P.A."/>
            <person name="Gatherer D."/>
        </authorList>
    </citation>
    <scope>NUCLEOTIDE SEQUENCE [LARGE SCALE GENOMIC DNA]</scope>
</reference>
<dbReference type="GeneID" id="92515247"/>
<dbReference type="Proteomes" id="UP000673552">
    <property type="component" value="Unassembled WGS sequence"/>
</dbReference>
<feature type="compositionally biased region" description="Basic and acidic residues" evidence="1">
    <location>
        <begin position="421"/>
        <end position="431"/>
    </location>
</feature>
<feature type="region of interest" description="Disordered" evidence="1">
    <location>
        <begin position="67"/>
        <end position="96"/>
    </location>
</feature>
<organism evidence="3 4">
    <name type="scientific">Leishmania martiniquensis</name>
    <dbReference type="NCBI Taxonomy" id="1580590"/>
    <lineage>
        <taxon>Eukaryota</taxon>
        <taxon>Discoba</taxon>
        <taxon>Euglenozoa</taxon>
        <taxon>Kinetoplastea</taxon>
        <taxon>Metakinetoplastina</taxon>
        <taxon>Trypanosomatida</taxon>
        <taxon>Trypanosomatidae</taxon>
        <taxon>Leishmaniinae</taxon>
        <taxon>Leishmania</taxon>
    </lineage>
</organism>
<dbReference type="EMBL" id="JAFEUZ010000025">
    <property type="protein sequence ID" value="KAG5476930.1"/>
    <property type="molecule type" value="Genomic_DNA"/>
</dbReference>
<feature type="region of interest" description="Disordered" evidence="1">
    <location>
        <begin position="412"/>
        <end position="460"/>
    </location>
</feature>
<evidence type="ECO:0000313" key="4">
    <source>
        <dbReference type="Proteomes" id="UP000673552"/>
    </source>
</evidence>
<gene>
    <name evidence="3" type="ORF">LSCM1_05263</name>
</gene>
<dbReference type="SUPFAM" id="SSF118310">
    <property type="entry name" value="AN1-like Zinc finger"/>
    <property type="match status" value="1"/>
</dbReference>
<feature type="compositionally biased region" description="Low complexity" evidence="1">
    <location>
        <begin position="363"/>
        <end position="378"/>
    </location>
</feature>
<dbReference type="OrthoDB" id="431929at2759"/>
<dbReference type="PROSITE" id="PS00028">
    <property type="entry name" value="ZINC_FINGER_C2H2_1"/>
    <property type="match status" value="1"/>
</dbReference>
<dbReference type="PANTHER" id="PTHR14677:SF38">
    <property type="entry name" value="C2H2-TYPE DOMAIN-CONTAINING PROTEIN"/>
    <property type="match status" value="1"/>
</dbReference>
<reference evidence="4" key="2">
    <citation type="journal article" date="2021" name="Sci. Data">
        <title>Chromosome-scale genome sequencing, assembly and annotation of six genomes from subfamily Leishmaniinae.</title>
        <authorList>
            <person name="Almutairi H."/>
            <person name="Urbaniak M.D."/>
            <person name="Bates M.D."/>
            <person name="Jariyapan N."/>
            <person name="Kwakye-Nuako G."/>
            <person name="Thomaz Soccol V."/>
            <person name="Al-Salem W.S."/>
            <person name="Dillon R.J."/>
            <person name="Bates P.A."/>
            <person name="Gatherer D."/>
        </authorList>
    </citation>
    <scope>NUCLEOTIDE SEQUENCE [LARGE SCALE GENOMIC DNA]</scope>
</reference>
<dbReference type="KEGG" id="lmat:92515247"/>
<dbReference type="GO" id="GO:0005737">
    <property type="term" value="C:cytoplasm"/>
    <property type="evidence" value="ECO:0007669"/>
    <property type="project" value="TreeGrafter"/>
</dbReference>
<evidence type="ECO:0000256" key="1">
    <source>
        <dbReference type="SAM" id="MobiDB-lite"/>
    </source>
</evidence>
<dbReference type="PANTHER" id="PTHR14677">
    <property type="entry name" value="ARSENITE INDUCUBLE RNA ASSOCIATED PROTEIN AIP-1-RELATED"/>
    <property type="match status" value="1"/>
</dbReference>
<dbReference type="InterPro" id="IPR013087">
    <property type="entry name" value="Znf_C2H2_type"/>
</dbReference>
<name>A0A836KND8_9TRYP</name>
<feature type="domain" description="C2H2-type" evidence="2">
    <location>
        <begin position="25"/>
        <end position="45"/>
    </location>
</feature>
<feature type="region of interest" description="Disordered" evidence="1">
    <location>
        <begin position="133"/>
        <end position="158"/>
    </location>
</feature>
<proteinExistence type="predicted"/>
<protein>
    <recommendedName>
        <fullName evidence="2">C2H2-type domain-containing protein</fullName>
    </recommendedName>
</protein>
<accession>A0A836KND8</accession>
<feature type="compositionally biased region" description="Pro residues" evidence="1">
    <location>
        <begin position="71"/>
        <end position="80"/>
    </location>
</feature>
<dbReference type="InterPro" id="IPR035896">
    <property type="entry name" value="AN1-like_Znf"/>
</dbReference>
<evidence type="ECO:0000259" key="2">
    <source>
        <dbReference type="PROSITE" id="PS00028"/>
    </source>
</evidence>